<sequence>MTTRSKSHITRPLLRQDGTILWPPPKHSAALSTLSSIPDEPTSYTEASKFPAWRAAMASEFEALLRNKTWSLVPPHPSQNLLGSKWVLKTKRLANGIIERRKLVLLPKGSINKPALTIRKPSVRLSSPLRFAF</sequence>
<organism evidence="1 2">
    <name type="scientific">Juglans regia</name>
    <name type="common">English walnut</name>
    <dbReference type="NCBI Taxonomy" id="51240"/>
    <lineage>
        <taxon>Eukaryota</taxon>
        <taxon>Viridiplantae</taxon>
        <taxon>Streptophyta</taxon>
        <taxon>Embryophyta</taxon>
        <taxon>Tracheophyta</taxon>
        <taxon>Spermatophyta</taxon>
        <taxon>Magnoliopsida</taxon>
        <taxon>eudicotyledons</taxon>
        <taxon>Gunneridae</taxon>
        <taxon>Pentapetalae</taxon>
        <taxon>rosids</taxon>
        <taxon>fabids</taxon>
        <taxon>Fagales</taxon>
        <taxon>Juglandaceae</taxon>
        <taxon>Juglans</taxon>
    </lineage>
</organism>
<proteinExistence type="predicted"/>
<evidence type="ECO:0000313" key="2">
    <source>
        <dbReference type="RefSeq" id="XP_035540011.1"/>
    </source>
</evidence>
<dbReference type="KEGG" id="jre:118344167"/>
<dbReference type="RefSeq" id="XP_035540011.1">
    <property type="nucleotide sequence ID" value="XM_035684118.1"/>
</dbReference>
<evidence type="ECO:0000313" key="1">
    <source>
        <dbReference type="Proteomes" id="UP000235220"/>
    </source>
</evidence>
<keyword evidence="1" id="KW-1185">Reference proteome</keyword>
<dbReference type="OrthoDB" id="1000646at2759"/>
<protein>
    <submittedName>
        <fullName evidence="2">Uncharacterized mitochondrial protein AtMg00820-like</fullName>
    </submittedName>
</protein>
<dbReference type="AlphaFoldDB" id="A0A6P9DXZ6"/>
<dbReference type="Proteomes" id="UP000235220">
    <property type="component" value="Chromosome 13"/>
</dbReference>
<name>A0A6P9DXZ6_JUGRE</name>
<accession>A0A6P9DXZ6</accession>
<dbReference type="GeneID" id="118344167"/>
<reference evidence="2" key="1">
    <citation type="submission" date="2025-08" db="UniProtKB">
        <authorList>
            <consortium name="RefSeq"/>
        </authorList>
    </citation>
    <scope>IDENTIFICATION</scope>
    <source>
        <tissue evidence="2">Leaves</tissue>
    </source>
</reference>
<gene>
    <name evidence="2" type="primary">LOC118344167</name>
</gene>
<dbReference type="InParanoid" id="A0A6P9DXZ6"/>